<evidence type="ECO:0000313" key="8">
    <source>
        <dbReference type="Proteomes" id="UP000294309"/>
    </source>
</evidence>
<organism evidence="7 8">
    <name type="scientific">Spiroplasma gladiatoris</name>
    <dbReference type="NCBI Taxonomy" id="2143"/>
    <lineage>
        <taxon>Bacteria</taxon>
        <taxon>Bacillati</taxon>
        <taxon>Mycoplasmatota</taxon>
        <taxon>Mollicutes</taxon>
        <taxon>Entomoplasmatales</taxon>
        <taxon>Spiroplasmataceae</taxon>
        <taxon>Spiroplasma</taxon>
    </lineage>
</organism>
<dbReference type="GO" id="GO:0005829">
    <property type="term" value="C:cytosol"/>
    <property type="evidence" value="ECO:0007669"/>
    <property type="project" value="TreeGrafter"/>
</dbReference>
<evidence type="ECO:0000256" key="4">
    <source>
        <dbReference type="ARBA" id="ARBA00022801"/>
    </source>
</evidence>
<dbReference type="GO" id="GO:0008930">
    <property type="term" value="F:methylthioadenosine nucleosidase activity"/>
    <property type="evidence" value="ECO:0007669"/>
    <property type="project" value="InterPro"/>
</dbReference>
<comment type="pathway">
    <text evidence="1">Amino-acid biosynthesis; L-methionine biosynthesis via salvage pathway; S-methyl-5-thio-alpha-D-ribose 1-phosphate from S-methyl-5'-thioadenosine (hydrolase route): step 1/2.</text>
</comment>
<dbReference type="RefSeq" id="WP_134297661.1">
    <property type="nucleotide sequence ID" value="NZ_CP038013.1"/>
</dbReference>
<dbReference type="InterPro" id="IPR000845">
    <property type="entry name" value="Nucleoside_phosphorylase_d"/>
</dbReference>
<dbReference type="GO" id="GO:0009164">
    <property type="term" value="P:nucleoside catabolic process"/>
    <property type="evidence" value="ECO:0007669"/>
    <property type="project" value="InterPro"/>
</dbReference>
<name>A0A4P7AI21_9MOLU</name>
<dbReference type="Proteomes" id="UP000294309">
    <property type="component" value="Chromosome"/>
</dbReference>
<dbReference type="InterPro" id="IPR035994">
    <property type="entry name" value="Nucleoside_phosphorylase_sf"/>
</dbReference>
<dbReference type="EMBL" id="CP038013">
    <property type="protein sequence ID" value="QBQ07882.1"/>
    <property type="molecule type" value="Genomic_DNA"/>
</dbReference>
<keyword evidence="5" id="KW-0486">Methionine biosynthesis</keyword>
<dbReference type="GO" id="GO:0008782">
    <property type="term" value="F:adenosylhomocysteine nucleosidase activity"/>
    <property type="evidence" value="ECO:0007669"/>
    <property type="project" value="UniProtKB-EC"/>
</dbReference>
<gene>
    <name evidence="7" type="primary">mtnN</name>
    <name evidence="7" type="ORF">SGLAD_v1c06830</name>
</gene>
<dbReference type="SUPFAM" id="SSF53167">
    <property type="entry name" value="Purine and uridine phosphorylases"/>
    <property type="match status" value="1"/>
</dbReference>
<dbReference type="NCBIfam" id="TIGR01704">
    <property type="entry name" value="MTA_SAH-Nsdase"/>
    <property type="match status" value="1"/>
</dbReference>
<dbReference type="InterPro" id="IPR010049">
    <property type="entry name" value="MTA_SAH_Nsdase"/>
</dbReference>
<dbReference type="Pfam" id="PF01048">
    <property type="entry name" value="PNP_UDP_1"/>
    <property type="match status" value="1"/>
</dbReference>
<keyword evidence="3" id="KW-0028">Amino-acid biosynthesis</keyword>
<dbReference type="KEGG" id="sgq:SGLAD_v1c06830"/>
<dbReference type="GO" id="GO:0019509">
    <property type="term" value="P:L-methionine salvage from methylthioadenosine"/>
    <property type="evidence" value="ECO:0007669"/>
    <property type="project" value="UniProtKB-UniPathway"/>
</dbReference>
<proteinExistence type="predicted"/>
<dbReference type="GO" id="GO:0019284">
    <property type="term" value="P:L-methionine salvage from S-adenosylmethionine"/>
    <property type="evidence" value="ECO:0007669"/>
    <property type="project" value="TreeGrafter"/>
</dbReference>
<dbReference type="AlphaFoldDB" id="A0A4P7AI21"/>
<evidence type="ECO:0000256" key="2">
    <source>
        <dbReference type="ARBA" id="ARBA00011974"/>
    </source>
</evidence>
<keyword evidence="4" id="KW-0378">Hydrolase</keyword>
<accession>A0A4P7AI21</accession>
<dbReference type="OrthoDB" id="9792278at2"/>
<evidence type="ECO:0000259" key="6">
    <source>
        <dbReference type="Pfam" id="PF01048"/>
    </source>
</evidence>
<protein>
    <recommendedName>
        <fullName evidence="2">adenosylhomocysteine nucleosidase</fullName>
        <ecNumber evidence="2">3.2.2.9</ecNumber>
    </recommendedName>
</protein>
<dbReference type="PANTHER" id="PTHR46832:SF1">
    <property type="entry name" value="5'-METHYLTHIOADENOSINE_S-ADENOSYLHOMOCYSTEINE NUCLEOSIDASE"/>
    <property type="match status" value="1"/>
</dbReference>
<evidence type="ECO:0000256" key="5">
    <source>
        <dbReference type="ARBA" id="ARBA00023167"/>
    </source>
</evidence>
<reference evidence="7 8" key="1">
    <citation type="submission" date="2019-03" db="EMBL/GenBank/DDBJ databases">
        <title>Complete genome sequence of Spiroplasma gladiatoris TG-1 (DSM 22552).</title>
        <authorList>
            <person name="Lin Y.-C."/>
            <person name="Chou L."/>
            <person name="Kuo C.-H."/>
        </authorList>
    </citation>
    <scope>NUCLEOTIDE SEQUENCE [LARGE SCALE GENOMIC DNA]</scope>
    <source>
        <strain evidence="7 8">TG-1</strain>
    </source>
</reference>
<dbReference type="CDD" id="cd09008">
    <property type="entry name" value="MTAN"/>
    <property type="match status" value="1"/>
</dbReference>
<dbReference type="Gene3D" id="3.40.50.1580">
    <property type="entry name" value="Nucleoside phosphorylase domain"/>
    <property type="match status" value="1"/>
</dbReference>
<feature type="domain" description="Nucleoside phosphorylase" evidence="6">
    <location>
        <begin position="3"/>
        <end position="212"/>
    </location>
</feature>
<dbReference type="UniPathway" id="UPA00904">
    <property type="reaction ID" value="UER00871"/>
</dbReference>
<evidence type="ECO:0000256" key="3">
    <source>
        <dbReference type="ARBA" id="ARBA00022605"/>
    </source>
</evidence>
<evidence type="ECO:0000256" key="1">
    <source>
        <dbReference type="ARBA" id="ARBA00004945"/>
    </source>
</evidence>
<dbReference type="EC" id="3.2.2.9" evidence="2"/>
<evidence type="ECO:0000313" key="7">
    <source>
        <dbReference type="EMBL" id="QBQ07882.1"/>
    </source>
</evidence>
<keyword evidence="8" id="KW-1185">Reference proteome</keyword>
<dbReference type="PANTHER" id="PTHR46832">
    <property type="entry name" value="5'-METHYLTHIOADENOSINE/S-ADENOSYLHOMOCYSTEINE NUCLEOSIDASE"/>
    <property type="match status" value="1"/>
</dbReference>
<sequence length="226" mass="25522">MSKVCVLFAMEEEAESFIGLLEAEQIHSDPFLVYKKDNVIISISGIGIANASSCLTFINSEYDIDLFINSGLVGCISDDFKRLDKLLVSKAYYGAADTTGFGYAYGQIPKMPEYFTSDSIANREFKSLINVEYTNIATSDIFISKNDQVKKFIFQIKDKIDVVDMECTGFFQAAYNLNKPIISFKIVSDTMSNQSNEYQFSEILNRAQKELAIDLITFVKDKKYTM</sequence>